<dbReference type="PANTHER" id="PTHR35585:SF1">
    <property type="entry name" value="HHE DOMAIN PROTEIN (AFU_ORTHOLOGUE AFUA_4G00730)"/>
    <property type="match status" value="1"/>
</dbReference>
<name>F5Y688_RAMTT</name>
<proteinExistence type="predicted"/>
<dbReference type="KEGG" id="rta:Rta_16820"/>
<reference evidence="3 4" key="2">
    <citation type="journal article" date="2011" name="PLoS ONE">
        <title>The Cyst-Dividing Bacterium Ramlibacter tataouinensis TTB310 Genome Reveals a Well-Stocked Toolbox for Adaptation to a Desert Environment.</title>
        <authorList>
            <person name="De Luca G."/>
            <person name="Barakat M."/>
            <person name="Ortet P."/>
            <person name="Fochesato S."/>
            <person name="Jourlin-Castelli C."/>
            <person name="Ansaldi M."/>
            <person name="Py B."/>
            <person name="Fichant G."/>
            <person name="Coutinho P.M."/>
            <person name="Voulhoux R."/>
            <person name="Bastien O."/>
            <person name="Marechal E."/>
            <person name="Henrissat B."/>
            <person name="Quentin Y."/>
            <person name="Noirot P."/>
            <person name="Filloux A."/>
            <person name="Mejean V."/>
            <person name="Dubow M.S."/>
            <person name="Barras F."/>
            <person name="Barbe V."/>
            <person name="Weissenbach J."/>
            <person name="Mihalcescu I."/>
            <person name="Vermeglio A."/>
            <person name="Achouak W."/>
            <person name="Heulin T."/>
        </authorList>
    </citation>
    <scope>NUCLEOTIDE SEQUENCE [LARGE SCALE GENOMIC DNA]</scope>
    <source>
        <strain evidence="4">ATCC BAA-407 / DSM 14655 / LMG 21543 / TTB310</strain>
    </source>
</reference>
<reference evidence="4" key="1">
    <citation type="submission" date="2006-01" db="EMBL/GenBank/DDBJ databases">
        <title>Genome of the cyst-dividing bacterium Ramlibacter tataouinensis.</title>
        <authorList>
            <person name="Barakat M."/>
            <person name="Ortet P."/>
            <person name="De Luca G."/>
            <person name="Jourlin-Castelli C."/>
            <person name="Ansaldi M."/>
            <person name="Py B."/>
            <person name="Fichant G."/>
            <person name="Coutinho P."/>
            <person name="Voulhoux R."/>
            <person name="Bastien O."/>
            <person name="Roy S."/>
            <person name="Marechal E."/>
            <person name="Henrissat B."/>
            <person name="Quentin Y."/>
            <person name="Noirot P."/>
            <person name="Filloux A."/>
            <person name="Mejean V."/>
            <person name="DuBow M."/>
            <person name="Barras F."/>
            <person name="Heulin T."/>
        </authorList>
    </citation>
    <scope>NUCLEOTIDE SEQUENCE [LARGE SCALE GENOMIC DNA]</scope>
    <source>
        <strain evidence="4">ATCC BAA-407 / DSM 14655 / LMG 21543 / TTB310</strain>
    </source>
</reference>
<feature type="coiled-coil region" evidence="1">
    <location>
        <begin position="62"/>
        <end position="89"/>
    </location>
</feature>
<evidence type="ECO:0000313" key="4">
    <source>
        <dbReference type="Proteomes" id="UP000008385"/>
    </source>
</evidence>
<dbReference type="AlphaFoldDB" id="F5Y688"/>
<keyword evidence="4" id="KW-1185">Reference proteome</keyword>
<organism evidence="3 4">
    <name type="scientific">Ramlibacter tataouinensis (strain ATCC BAA-407 / DSM 14655 / LMG 21543 / TTB310)</name>
    <dbReference type="NCBI Taxonomy" id="365046"/>
    <lineage>
        <taxon>Bacteria</taxon>
        <taxon>Pseudomonadati</taxon>
        <taxon>Pseudomonadota</taxon>
        <taxon>Betaproteobacteria</taxon>
        <taxon>Burkholderiales</taxon>
        <taxon>Comamonadaceae</taxon>
        <taxon>Ramlibacter</taxon>
    </lineage>
</organism>
<dbReference type="EMBL" id="CP000245">
    <property type="protein sequence ID" value="AEG92774.1"/>
    <property type="molecule type" value="Genomic_DNA"/>
</dbReference>
<dbReference type="InterPro" id="IPR012312">
    <property type="entry name" value="Hemerythrin-like"/>
</dbReference>
<feature type="domain" description="Hemerythrin-like" evidence="2">
    <location>
        <begin position="5"/>
        <end position="118"/>
    </location>
</feature>
<evidence type="ECO:0000313" key="3">
    <source>
        <dbReference type="EMBL" id="AEG92774.1"/>
    </source>
</evidence>
<gene>
    <name evidence="3" type="ordered locus">Rta_16820</name>
</gene>
<dbReference type="Pfam" id="PF01814">
    <property type="entry name" value="Hemerythrin"/>
    <property type="match status" value="1"/>
</dbReference>
<dbReference type="eggNOG" id="COG5592">
    <property type="taxonomic scope" value="Bacteria"/>
</dbReference>
<evidence type="ECO:0000259" key="2">
    <source>
        <dbReference type="Pfam" id="PF01814"/>
    </source>
</evidence>
<dbReference type="RefSeq" id="WP_013901006.1">
    <property type="nucleotide sequence ID" value="NC_015677.1"/>
</dbReference>
<accession>F5Y688</accession>
<dbReference type="STRING" id="365046.Rta_16820"/>
<dbReference type="HOGENOM" id="CLU_079417_6_0_4"/>
<dbReference type="Gene3D" id="1.20.120.520">
    <property type="entry name" value="nmb1532 protein domain like"/>
    <property type="match status" value="1"/>
</dbReference>
<dbReference type="OrthoDB" id="5512987at2"/>
<keyword evidence="1" id="KW-0175">Coiled coil</keyword>
<dbReference type="PANTHER" id="PTHR35585">
    <property type="entry name" value="HHE DOMAIN PROTEIN (AFU_ORTHOLOGUE AFUA_4G00730)"/>
    <property type="match status" value="1"/>
</dbReference>
<sequence length="146" mass="16253">MAQDAIDLLDADHQRVETLFRDYLSAGSDAAAKADLAQIICMELTLHAALEEELFYPAFREATKDEKLVQEARDEHDQAKQLIAQAESTDNLDALVAELQRTVQHHVMEERLQIFPKARSAGLDLAALATRLEARKAELVASLQEA</sequence>
<dbReference type="Proteomes" id="UP000008385">
    <property type="component" value="Chromosome"/>
</dbReference>
<evidence type="ECO:0000256" key="1">
    <source>
        <dbReference type="SAM" id="Coils"/>
    </source>
</evidence>
<protein>
    <recommendedName>
        <fullName evidence="2">Hemerythrin-like domain-containing protein</fullName>
    </recommendedName>
</protein>